<keyword evidence="3" id="KW-0143">Chaperone</keyword>
<evidence type="ECO:0000256" key="4">
    <source>
        <dbReference type="ARBA" id="ARBA00025715"/>
    </source>
</evidence>
<dbReference type="InterPro" id="IPR008011">
    <property type="entry name" value="Complex1_LYR_dom"/>
</dbReference>
<feature type="region of interest" description="Disordered" evidence="5">
    <location>
        <begin position="582"/>
        <end position="741"/>
    </location>
</feature>
<dbReference type="InterPro" id="IPR045295">
    <property type="entry name" value="Complex1_LYR_SDHAF1_LYRM8"/>
</dbReference>
<comment type="caution">
    <text evidence="7">The sequence shown here is derived from an EMBL/GenBank/DDBJ whole genome shotgun (WGS) entry which is preliminary data.</text>
</comment>
<feature type="compositionally biased region" description="Basic and acidic residues" evidence="5">
    <location>
        <begin position="618"/>
        <end position="631"/>
    </location>
</feature>
<feature type="region of interest" description="Disordered" evidence="5">
    <location>
        <begin position="345"/>
        <end position="370"/>
    </location>
</feature>
<gene>
    <name evidence="7" type="ORF">CSUB01_01885</name>
</gene>
<feature type="compositionally biased region" description="Polar residues" evidence="5">
    <location>
        <begin position="302"/>
        <end position="311"/>
    </location>
</feature>
<dbReference type="CDD" id="cd20268">
    <property type="entry name" value="Complex1_LYR_SDHAF1_LYRM8"/>
    <property type="match status" value="1"/>
</dbReference>
<protein>
    <recommendedName>
        <fullName evidence="6">Complex 1 LYR protein domain-containing protein</fullName>
    </recommendedName>
</protein>
<sequence length="980" mass="109369">MELFPKTDINDSSFLGYDFLDVPPKDSPAACCIPAELILKMAVARRGLSGLQREVLSLYRQCIREIRKKPEVREMSQFGTEFDRYIAVDKRDFSVIEHLLRKGRRQLETVFRDCNCISSCSPPIPDPVTVLAHKAAEDVFRNPISPSVESLRRQQRKAVYAKQISKARLPSGKISRSRTTAVSARTANTPFSTSLVTSIARQREIERLRMLVASDALQPLIPNPRQPARQSIQRTPLVWYVAMKDSERADSSSPNPQGTLAHHQPDFATPSRLTRSRNVYTGPVVDPSGSPVRSKPAGPQARRQTPPTSSPSKHREFPVMAIPEPAHPCHRRELVSSHERRFGVADPQLVSTRSLEAPQPPSRTSSRRREVDRFARQLELYVERREAAGNLPVSTPTPESVVSLHTVAALLPYEDQFQAAGLAVTSAQQRQRSPPKTLPVKERQLVAVPHDKLVTPTKSHTKQPQRKGELGRLQLNGLKSPSDSFASSSSSETQVAFTQPEAWELAFIDEVPAKKDKSSCCNLPCFPKARDQSVGMPASRAPLSTPTTIDTPNKILAKWQPVYPQRTEGLKGWYEQDVRGARAKTWHGDTAQRPSTYRKPRKTLPPVDEVEPPSPRSMDSKRSNRSPEQKKPPVQTRAEARLKTSRQQPEPPTESSASRGLRKQSPLDAFKGQENVAPNSEPFGTVPKKPTTAAAPFFPYEDASPAQPSTYQTCSEAKEPQEPMKKPLRVSINQPERKAREKALLQQGTKAGLEHPPVCQFRRMFRSLQGPPKIPEADYKKRPAMTSQGTISSNADLPSTWKLTLSTSSSLELAMEAASQEMDRRESKLPEGETILKEALAEQPQPTATLEDKDDERTPPPSSKESIPWPKEQPTRKTFRDGHGSVSKGLDDSAIDDRDVLRGLNIAISAACDEEVDAWIRRKTGVRIRRFLADLKAFESLGDENEPDPARERARKKRADSRKLEAQIQQSRAAREARAQ</sequence>
<evidence type="ECO:0000256" key="3">
    <source>
        <dbReference type="ARBA" id="ARBA00023186"/>
    </source>
</evidence>
<feature type="compositionally biased region" description="Polar residues" evidence="5">
    <location>
        <begin position="645"/>
        <end position="658"/>
    </location>
</feature>
<evidence type="ECO:0000256" key="1">
    <source>
        <dbReference type="ARBA" id="ARBA00004305"/>
    </source>
</evidence>
<keyword evidence="2" id="KW-0496">Mitochondrion</keyword>
<dbReference type="Pfam" id="PF05347">
    <property type="entry name" value="Complex1_LYR"/>
    <property type="match status" value="1"/>
</dbReference>
<dbReference type="OrthoDB" id="273010at2759"/>
<feature type="compositionally biased region" description="Basic and acidic residues" evidence="5">
    <location>
        <begin position="716"/>
        <end position="725"/>
    </location>
</feature>
<comment type="similarity">
    <text evidence="4">Belongs to the complex I LYR family. SDHAF1 subfamily.</text>
</comment>
<accession>A0A066XJE6</accession>
<feature type="domain" description="Complex 1 LYR protein" evidence="6">
    <location>
        <begin position="53"/>
        <end position="108"/>
    </location>
</feature>
<feature type="region of interest" description="Disordered" evidence="5">
    <location>
        <begin position="248"/>
        <end position="325"/>
    </location>
</feature>
<name>A0A066XJE6_COLSU</name>
<dbReference type="GO" id="GO:0005759">
    <property type="term" value="C:mitochondrial matrix"/>
    <property type="evidence" value="ECO:0007669"/>
    <property type="project" value="UniProtKB-SubCell"/>
</dbReference>
<reference evidence="8" key="1">
    <citation type="journal article" date="2014" name="Genome Announc.">
        <title>Draft genome sequence of Colletotrichum sublineola, a destructive pathogen of cultivated sorghum.</title>
        <authorList>
            <person name="Baroncelli R."/>
            <person name="Sanz-Martin J.M."/>
            <person name="Rech G.E."/>
            <person name="Sukno S.A."/>
            <person name="Thon M.R."/>
        </authorList>
    </citation>
    <scope>NUCLEOTIDE SEQUENCE [LARGE SCALE GENOMIC DNA]</scope>
    <source>
        <strain evidence="8">TX430BB</strain>
    </source>
</reference>
<proteinExistence type="inferred from homology"/>
<feature type="compositionally biased region" description="Polar residues" evidence="5">
    <location>
        <begin position="706"/>
        <end position="715"/>
    </location>
</feature>
<evidence type="ECO:0000313" key="8">
    <source>
        <dbReference type="Proteomes" id="UP000027238"/>
    </source>
</evidence>
<evidence type="ECO:0000256" key="2">
    <source>
        <dbReference type="ARBA" id="ARBA00023128"/>
    </source>
</evidence>
<feature type="region of interest" description="Disordered" evidence="5">
    <location>
        <begin position="767"/>
        <end position="796"/>
    </location>
</feature>
<feature type="compositionally biased region" description="Low complexity" evidence="5">
    <location>
        <begin position="480"/>
        <end position="491"/>
    </location>
</feature>
<dbReference type="STRING" id="1173701.A0A066XJE6"/>
<keyword evidence="8" id="KW-1185">Reference proteome</keyword>
<dbReference type="PANTHER" id="PTHR13675">
    <property type="entry name" value="LYR MOTIF-CONTAINING PROTEIN 2"/>
    <property type="match status" value="1"/>
</dbReference>
<feature type="compositionally biased region" description="Basic and acidic residues" evidence="5">
    <location>
        <begin position="873"/>
        <end position="894"/>
    </location>
</feature>
<feature type="region of interest" description="Disordered" evidence="5">
    <location>
        <begin position="939"/>
        <end position="980"/>
    </location>
</feature>
<dbReference type="GO" id="GO:0034553">
    <property type="term" value="P:mitochondrial respiratory chain complex II assembly"/>
    <property type="evidence" value="ECO:0007669"/>
    <property type="project" value="InterPro"/>
</dbReference>
<dbReference type="AlphaFoldDB" id="A0A066XJE6"/>
<feature type="region of interest" description="Disordered" evidence="5">
    <location>
        <begin position="451"/>
        <end position="493"/>
    </location>
</feature>
<feature type="compositionally biased region" description="Polar residues" evidence="5">
    <location>
        <begin position="785"/>
        <end position="796"/>
    </location>
</feature>
<evidence type="ECO:0000259" key="6">
    <source>
        <dbReference type="Pfam" id="PF05347"/>
    </source>
</evidence>
<feature type="region of interest" description="Disordered" evidence="5">
    <location>
        <begin position="838"/>
        <end position="894"/>
    </location>
</feature>
<dbReference type="Proteomes" id="UP000027238">
    <property type="component" value="Unassembled WGS sequence"/>
</dbReference>
<dbReference type="PANTHER" id="PTHR13675:SF1">
    <property type="entry name" value="SUCCINATE DEHYDROGENASE ASSEMBLY FACTOR 1, MITOCHONDRIAL"/>
    <property type="match status" value="1"/>
</dbReference>
<dbReference type="OMA" id="WHGDTAQ"/>
<dbReference type="HOGENOM" id="CLU_013091_0_0_1"/>
<dbReference type="EMBL" id="JMSE01000981">
    <property type="protein sequence ID" value="KDN65871.1"/>
    <property type="molecule type" value="Genomic_DNA"/>
</dbReference>
<organism evidence="7 8">
    <name type="scientific">Colletotrichum sublineola</name>
    <name type="common">Sorghum anthracnose fungus</name>
    <dbReference type="NCBI Taxonomy" id="1173701"/>
    <lineage>
        <taxon>Eukaryota</taxon>
        <taxon>Fungi</taxon>
        <taxon>Dikarya</taxon>
        <taxon>Ascomycota</taxon>
        <taxon>Pezizomycotina</taxon>
        <taxon>Sordariomycetes</taxon>
        <taxon>Hypocreomycetidae</taxon>
        <taxon>Glomerellales</taxon>
        <taxon>Glomerellaceae</taxon>
        <taxon>Colletotrichum</taxon>
        <taxon>Colletotrichum graminicola species complex</taxon>
    </lineage>
</organism>
<evidence type="ECO:0000313" key="7">
    <source>
        <dbReference type="EMBL" id="KDN65871.1"/>
    </source>
</evidence>
<comment type="subcellular location">
    <subcellularLocation>
        <location evidence="1">Mitochondrion matrix</location>
    </subcellularLocation>
</comment>
<dbReference type="eggNOG" id="ENOG502RQYV">
    <property type="taxonomic scope" value="Eukaryota"/>
</dbReference>
<evidence type="ECO:0000256" key="5">
    <source>
        <dbReference type="SAM" id="MobiDB-lite"/>
    </source>
</evidence>